<name>A0ABQ4JZ26_SALAC</name>
<evidence type="ECO:0000313" key="1">
    <source>
        <dbReference type="EMBL" id="GIM88175.1"/>
    </source>
</evidence>
<keyword evidence="2" id="KW-1185">Reference proteome</keyword>
<reference evidence="1 2" key="1">
    <citation type="submission" date="2021-03" db="EMBL/GenBank/DDBJ databases">
        <title>Whole genome shotgun sequence of Salinispora arenicola NBRC 105043.</title>
        <authorList>
            <person name="Komaki H."/>
            <person name="Tamura T."/>
        </authorList>
    </citation>
    <scope>NUCLEOTIDE SEQUENCE [LARGE SCALE GENOMIC DNA]</scope>
    <source>
        <strain evidence="1 2">NBRC 105043</strain>
    </source>
</reference>
<accession>A0ABQ4JZ26</accession>
<evidence type="ECO:0000313" key="2">
    <source>
        <dbReference type="Proteomes" id="UP000677457"/>
    </source>
</evidence>
<dbReference type="EMBL" id="BOQM01000064">
    <property type="protein sequence ID" value="GIM88175.1"/>
    <property type="molecule type" value="Genomic_DNA"/>
</dbReference>
<comment type="caution">
    <text evidence="1">The sequence shown here is derived from an EMBL/GenBank/DDBJ whole genome shotgun (WGS) entry which is preliminary data.</text>
</comment>
<organism evidence="1 2">
    <name type="scientific">Salinispora arenicola</name>
    <dbReference type="NCBI Taxonomy" id="168697"/>
    <lineage>
        <taxon>Bacteria</taxon>
        <taxon>Bacillati</taxon>
        <taxon>Actinomycetota</taxon>
        <taxon>Actinomycetes</taxon>
        <taxon>Micromonosporales</taxon>
        <taxon>Micromonosporaceae</taxon>
        <taxon>Salinispora</taxon>
    </lineage>
</organism>
<sequence>MCRESSGAYAEAILRRALPAAVQGRGQVASVAVRREALSIRMEVKDHRLLAVVVAG</sequence>
<proteinExistence type="predicted"/>
<protein>
    <submittedName>
        <fullName evidence="1">Uncharacterized protein</fullName>
    </submittedName>
</protein>
<gene>
    <name evidence="1" type="ORF">Sar04_49110</name>
</gene>
<dbReference type="Proteomes" id="UP000677457">
    <property type="component" value="Unassembled WGS sequence"/>
</dbReference>